<gene>
    <name evidence="8" type="ORF">BDA99DRAFT_564325</name>
</gene>
<reference evidence="8" key="1">
    <citation type="journal article" date="2022" name="IScience">
        <title>Evolution of zygomycete secretomes and the origins of terrestrial fungal ecologies.</title>
        <authorList>
            <person name="Chang Y."/>
            <person name="Wang Y."/>
            <person name="Mondo S."/>
            <person name="Ahrendt S."/>
            <person name="Andreopoulos W."/>
            <person name="Barry K."/>
            <person name="Beard J."/>
            <person name="Benny G.L."/>
            <person name="Blankenship S."/>
            <person name="Bonito G."/>
            <person name="Cuomo C."/>
            <person name="Desiro A."/>
            <person name="Gervers K.A."/>
            <person name="Hundley H."/>
            <person name="Kuo A."/>
            <person name="LaButti K."/>
            <person name="Lang B.F."/>
            <person name="Lipzen A."/>
            <person name="O'Donnell K."/>
            <person name="Pangilinan J."/>
            <person name="Reynolds N."/>
            <person name="Sandor L."/>
            <person name="Smith M.E."/>
            <person name="Tsang A."/>
            <person name="Grigoriev I.V."/>
            <person name="Stajich J.E."/>
            <person name="Spatafora J.W."/>
        </authorList>
    </citation>
    <scope>NUCLEOTIDE SEQUENCE</scope>
    <source>
        <strain evidence="8">RSA 2281</strain>
    </source>
</reference>
<evidence type="ECO:0000256" key="4">
    <source>
        <dbReference type="ARBA" id="ARBA00022801"/>
    </source>
</evidence>
<dbReference type="SUPFAM" id="SSF51445">
    <property type="entry name" value="(Trans)glycosidases"/>
    <property type="match status" value="1"/>
</dbReference>
<feature type="domain" description="Glycoside Hydrolase 20C C-terminal" evidence="7">
    <location>
        <begin position="496"/>
        <end position="672"/>
    </location>
</feature>
<dbReference type="PANTHER" id="PTHR21040">
    <property type="entry name" value="BCDNA.GH04120"/>
    <property type="match status" value="1"/>
</dbReference>
<dbReference type="InterPro" id="IPR038901">
    <property type="entry name" value="HEXDC-like"/>
</dbReference>
<dbReference type="InterPro" id="IPR041063">
    <property type="entry name" value="Glyco_H_20C_C"/>
</dbReference>
<protein>
    <recommendedName>
        <fullName evidence="3">beta-N-acetylhexosaminidase</fullName>
        <ecNumber evidence="3">3.2.1.52</ecNumber>
    </recommendedName>
</protein>
<name>A0AAD5JQM0_9FUNG</name>
<evidence type="ECO:0000313" key="8">
    <source>
        <dbReference type="EMBL" id="KAI9249764.1"/>
    </source>
</evidence>
<dbReference type="Gene3D" id="3.20.20.80">
    <property type="entry name" value="Glycosidases"/>
    <property type="match status" value="1"/>
</dbReference>
<dbReference type="PANTHER" id="PTHR21040:SF8">
    <property type="entry name" value="BCDNA.GH04120"/>
    <property type="match status" value="1"/>
</dbReference>
<evidence type="ECO:0000256" key="5">
    <source>
        <dbReference type="SAM" id="MobiDB-lite"/>
    </source>
</evidence>
<dbReference type="AlphaFoldDB" id="A0AAD5JQM0"/>
<reference evidence="8" key="2">
    <citation type="submission" date="2023-02" db="EMBL/GenBank/DDBJ databases">
        <authorList>
            <consortium name="DOE Joint Genome Institute"/>
            <person name="Mondo S.J."/>
            <person name="Chang Y."/>
            <person name="Wang Y."/>
            <person name="Ahrendt S."/>
            <person name="Andreopoulos W."/>
            <person name="Barry K."/>
            <person name="Beard J."/>
            <person name="Benny G.L."/>
            <person name="Blankenship S."/>
            <person name="Bonito G."/>
            <person name="Cuomo C."/>
            <person name="Desiro A."/>
            <person name="Gervers K.A."/>
            <person name="Hundley H."/>
            <person name="Kuo A."/>
            <person name="LaButti K."/>
            <person name="Lang B.F."/>
            <person name="Lipzen A."/>
            <person name="O'Donnell K."/>
            <person name="Pangilinan J."/>
            <person name="Reynolds N."/>
            <person name="Sandor L."/>
            <person name="Smith M.W."/>
            <person name="Tsang A."/>
            <person name="Grigoriev I.V."/>
            <person name="Stajich J.E."/>
            <person name="Spatafora J.W."/>
        </authorList>
    </citation>
    <scope>NUCLEOTIDE SEQUENCE</scope>
    <source>
        <strain evidence="8">RSA 2281</strain>
    </source>
</reference>
<dbReference type="Pfam" id="PF00728">
    <property type="entry name" value="Glyco_hydro_20"/>
    <property type="match status" value="1"/>
</dbReference>
<dbReference type="EC" id="3.2.1.52" evidence="3"/>
<dbReference type="CDD" id="cd06565">
    <property type="entry name" value="GH20_GcnA-like"/>
    <property type="match status" value="1"/>
</dbReference>
<evidence type="ECO:0000259" key="7">
    <source>
        <dbReference type="Pfam" id="PF18088"/>
    </source>
</evidence>
<comment type="catalytic activity">
    <reaction evidence="1">
        <text>Hydrolysis of terminal non-reducing N-acetyl-D-hexosamine residues in N-acetyl-beta-D-hexosaminides.</text>
        <dbReference type="EC" id="3.2.1.52"/>
    </reaction>
</comment>
<dbReference type="GO" id="GO:0005975">
    <property type="term" value="P:carbohydrate metabolic process"/>
    <property type="evidence" value="ECO:0007669"/>
    <property type="project" value="InterPro"/>
</dbReference>
<proteinExistence type="inferred from homology"/>
<feature type="domain" description="Glycoside hydrolase family 20 catalytic" evidence="6">
    <location>
        <begin position="160"/>
        <end position="385"/>
    </location>
</feature>
<evidence type="ECO:0000313" key="9">
    <source>
        <dbReference type="Proteomes" id="UP001209540"/>
    </source>
</evidence>
<dbReference type="InterPro" id="IPR015883">
    <property type="entry name" value="Glyco_hydro_20_cat"/>
</dbReference>
<dbReference type="Proteomes" id="UP001209540">
    <property type="component" value="Unassembled WGS sequence"/>
</dbReference>
<accession>A0AAD5JQM0</accession>
<evidence type="ECO:0000259" key="6">
    <source>
        <dbReference type="Pfam" id="PF00728"/>
    </source>
</evidence>
<evidence type="ECO:0000256" key="1">
    <source>
        <dbReference type="ARBA" id="ARBA00001231"/>
    </source>
</evidence>
<feature type="region of interest" description="Disordered" evidence="5">
    <location>
        <begin position="674"/>
        <end position="708"/>
    </location>
</feature>
<keyword evidence="9" id="KW-1185">Reference proteome</keyword>
<evidence type="ECO:0000256" key="3">
    <source>
        <dbReference type="ARBA" id="ARBA00012663"/>
    </source>
</evidence>
<evidence type="ECO:0000256" key="2">
    <source>
        <dbReference type="ARBA" id="ARBA00006285"/>
    </source>
</evidence>
<sequence length="752" mass="87502">MTDYDLDHPQDQIMSSAYNDMISLHVVTNHVVLLIHVPQLPVEIQDGVSKIIKYAPHKDIVDESNGMQENFSNNVEYLWHVQFAYDQDLHSGELIVSSNYASYNDVPMGERFEIYVRYHRKIEAFRAIGRLLGAARDLMVLTGEHGALVNFTEQNQFDTQGVMVDCSRNGVLRLASIHTLLCNMALMGLNMLQLYTEDTYEVDGEPLFGYLRGRYNRRELTCIDDYAFDLGIEVVPCIQTLGHLGQILQWPHYAYLRDNTEVLLAESEATYDFIEKIIQTAASPFRSKRIHLGMDEAHGVGEERYRQLFGYKEPTRIFVDHLQKVNEICTRLGLQPMIWSDTAKNNTLQGYYDENNNPAETSSDLVESIPSNMELVYWDYYHTSTDLYTQKLQQHRELGCQQPWMANAAWTWSRFWTALPFTFESVRASTVVAKNRENGVRNTFITIWGDEGNECDVFSAFPALCYYAEHGYCTQEEVNVPLLKRNFEGICGATFDDWVFASKIDDTPSGNPITVRTHYMPNISKWLLWEDPFLSFLSPQYAEEDLETHYGSIAAHLFDVMDGKNGRHPMNERLELPARIASVLALKCHLRQRLVEAYRHRDYQRLYDLAQGRLTRLREEVELLWRYHRSLWMKMYKPFGWEVLELRYGGLRTRLETMYDHIVAHVQCMMMRGEQQKQENSSTEQEVKEENGEEGEETKQRRSSSLTEEVLDEENVHWRIPEFDTDLECLYYGSRTNLLLDYSRVISPSRPG</sequence>
<organism evidence="8 9">
    <name type="scientific">Phascolomyces articulosus</name>
    <dbReference type="NCBI Taxonomy" id="60185"/>
    <lineage>
        <taxon>Eukaryota</taxon>
        <taxon>Fungi</taxon>
        <taxon>Fungi incertae sedis</taxon>
        <taxon>Mucoromycota</taxon>
        <taxon>Mucoromycotina</taxon>
        <taxon>Mucoromycetes</taxon>
        <taxon>Mucorales</taxon>
        <taxon>Lichtheimiaceae</taxon>
        <taxon>Phascolomyces</taxon>
    </lineage>
</organism>
<dbReference type="Pfam" id="PF18088">
    <property type="entry name" value="Glyco_H_20C_C"/>
    <property type="match status" value="1"/>
</dbReference>
<comment type="caution">
    <text evidence="8">The sequence shown here is derived from an EMBL/GenBank/DDBJ whole genome shotgun (WGS) entry which is preliminary data.</text>
</comment>
<keyword evidence="4 8" id="KW-0378">Hydrolase</keyword>
<dbReference type="EMBL" id="JAIXMP010000034">
    <property type="protein sequence ID" value="KAI9249764.1"/>
    <property type="molecule type" value="Genomic_DNA"/>
</dbReference>
<dbReference type="Gene3D" id="1.20.120.670">
    <property type="entry name" value="N-acetyl-b-d-glucoasminidase"/>
    <property type="match status" value="1"/>
</dbReference>
<dbReference type="InterPro" id="IPR017853">
    <property type="entry name" value="GH"/>
</dbReference>
<dbReference type="GO" id="GO:0004563">
    <property type="term" value="F:beta-N-acetylhexosaminidase activity"/>
    <property type="evidence" value="ECO:0007669"/>
    <property type="project" value="UniProtKB-EC"/>
</dbReference>
<comment type="similarity">
    <text evidence="2">Belongs to the glycosyl hydrolase 20 family.</text>
</comment>